<feature type="domain" description="HTH lysR-type" evidence="5">
    <location>
        <begin position="1"/>
        <end position="52"/>
    </location>
</feature>
<dbReference type="SUPFAM" id="SSF46785">
    <property type="entry name" value="Winged helix' DNA-binding domain"/>
    <property type="match status" value="1"/>
</dbReference>
<dbReference type="PANTHER" id="PTHR30419">
    <property type="entry name" value="HTH-TYPE TRANSCRIPTIONAL REGULATOR YBHD"/>
    <property type="match status" value="1"/>
</dbReference>
<proteinExistence type="inferred from homology"/>
<feature type="non-terminal residue" evidence="6">
    <location>
        <position position="1"/>
    </location>
</feature>
<comment type="similarity">
    <text evidence="1">Belongs to the LysR transcriptional regulatory family.</text>
</comment>
<dbReference type="InterPro" id="IPR000847">
    <property type="entry name" value="LysR_HTH_N"/>
</dbReference>
<evidence type="ECO:0000256" key="1">
    <source>
        <dbReference type="ARBA" id="ARBA00009437"/>
    </source>
</evidence>
<gene>
    <name evidence="6" type="ORF">OBE_06344</name>
</gene>
<evidence type="ECO:0000256" key="2">
    <source>
        <dbReference type="ARBA" id="ARBA00023015"/>
    </source>
</evidence>
<keyword evidence="2" id="KW-0805">Transcription regulation</keyword>
<dbReference type="GO" id="GO:0005829">
    <property type="term" value="C:cytosol"/>
    <property type="evidence" value="ECO:0007669"/>
    <property type="project" value="TreeGrafter"/>
</dbReference>
<feature type="non-terminal residue" evidence="6">
    <location>
        <position position="214"/>
    </location>
</feature>
<dbReference type="GO" id="GO:0003700">
    <property type="term" value="F:DNA-binding transcription factor activity"/>
    <property type="evidence" value="ECO:0007669"/>
    <property type="project" value="InterPro"/>
</dbReference>
<comment type="caution">
    <text evidence="6">The sequence shown here is derived from an EMBL/GenBank/DDBJ whole genome shotgun (WGS) entry which is preliminary data.</text>
</comment>
<dbReference type="Gene3D" id="1.10.10.10">
    <property type="entry name" value="Winged helix-like DNA-binding domain superfamily/Winged helix DNA-binding domain"/>
    <property type="match status" value="1"/>
</dbReference>
<dbReference type="InterPro" id="IPR005119">
    <property type="entry name" value="LysR_subst-bd"/>
</dbReference>
<dbReference type="CDD" id="cd05466">
    <property type="entry name" value="PBP2_LTTR_substrate"/>
    <property type="match status" value="1"/>
</dbReference>
<dbReference type="GO" id="GO:0003677">
    <property type="term" value="F:DNA binding"/>
    <property type="evidence" value="ECO:0007669"/>
    <property type="project" value="UniProtKB-KW"/>
</dbReference>
<dbReference type="SUPFAM" id="SSF53850">
    <property type="entry name" value="Periplasmic binding protein-like II"/>
    <property type="match status" value="1"/>
</dbReference>
<evidence type="ECO:0000256" key="3">
    <source>
        <dbReference type="ARBA" id="ARBA00023125"/>
    </source>
</evidence>
<dbReference type="Gene3D" id="3.40.190.290">
    <property type="match status" value="1"/>
</dbReference>
<dbReference type="Pfam" id="PF03466">
    <property type="entry name" value="LysR_substrate"/>
    <property type="match status" value="1"/>
</dbReference>
<sequence length="214" mass="24332">WYVYTVYEEKSFSKAAKRLFVSQPSLSAMVKKVESDYDITIFDRTTTPISLTPEGEYYISAAKKILRLDADMRQHFRECSKGLNGSVMFGGASFFCANMLSGIIRQFQSEYPDIHIGWQELRNDELASQILQKKIDFAFEVDKIETDGITSLKFGSEELILTVPTTFVTNAHLRSCCFRPGDMSNGVHSIYEAEPIDVGLFRDVPFVFLREGND</sequence>
<dbReference type="PRINTS" id="PR00039">
    <property type="entry name" value="HTHLYSR"/>
</dbReference>
<dbReference type="AlphaFoldDB" id="K1SYI5"/>
<protein>
    <submittedName>
        <fullName evidence="6">LysR family transcriptional regulator</fullName>
    </submittedName>
</protein>
<dbReference type="InterPro" id="IPR036390">
    <property type="entry name" value="WH_DNA-bd_sf"/>
</dbReference>
<accession>K1SYI5</accession>
<name>K1SYI5_9ZZZZ</name>
<keyword evidence="4" id="KW-0804">Transcription</keyword>
<keyword evidence="3" id="KW-0238">DNA-binding</keyword>
<dbReference type="InterPro" id="IPR036388">
    <property type="entry name" value="WH-like_DNA-bd_sf"/>
</dbReference>
<evidence type="ECO:0000313" key="6">
    <source>
        <dbReference type="EMBL" id="EKC65662.1"/>
    </source>
</evidence>
<evidence type="ECO:0000259" key="5">
    <source>
        <dbReference type="PROSITE" id="PS50931"/>
    </source>
</evidence>
<organism evidence="6">
    <name type="scientific">human gut metagenome</name>
    <dbReference type="NCBI Taxonomy" id="408170"/>
    <lineage>
        <taxon>unclassified sequences</taxon>
        <taxon>metagenomes</taxon>
        <taxon>organismal metagenomes</taxon>
    </lineage>
</organism>
<reference evidence="6" key="1">
    <citation type="journal article" date="2013" name="Environ. Microbiol.">
        <title>Microbiota from the distal guts of lean and obese adolescents exhibit partial functional redundancy besides clear differences in community structure.</title>
        <authorList>
            <person name="Ferrer M."/>
            <person name="Ruiz A."/>
            <person name="Lanza F."/>
            <person name="Haange S.B."/>
            <person name="Oberbach A."/>
            <person name="Till H."/>
            <person name="Bargiela R."/>
            <person name="Campoy C."/>
            <person name="Segura M.T."/>
            <person name="Richter M."/>
            <person name="von Bergen M."/>
            <person name="Seifert J."/>
            <person name="Suarez A."/>
        </authorList>
    </citation>
    <scope>NUCLEOTIDE SEQUENCE</scope>
</reference>
<dbReference type="Pfam" id="PF00126">
    <property type="entry name" value="HTH_1"/>
    <property type="match status" value="1"/>
</dbReference>
<dbReference type="InterPro" id="IPR050950">
    <property type="entry name" value="HTH-type_LysR_regulators"/>
</dbReference>
<dbReference type="EMBL" id="AJWZ01004361">
    <property type="protein sequence ID" value="EKC65662.1"/>
    <property type="molecule type" value="Genomic_DNA"/>
</dbReference>
<evidence type="ECO:0000256" key="4">
    <source>
        <dbReference type="ARBA" id="ARBA00023163"/>
    </source>
</evidence>
<dbReference type="PROSITE" id="PS50931">
    <property type="entry name" value="HTH_LYSR"/>
    <property type="match status" value="1"/>
</dbReference>